<reference evidence="15" key="1">
    <citation type="submission" date="2019-03" db="EMBL/GenBank/DDBJ databases">
        <title>WGS assembly of Setaria viridis.</title>
        <authorList>
            <person name="Huang P."/>
            <person name="Jenkins J."/>
            <person name="Grimwood J."/>
            <person name="Barry K."/>
            <person name="Healey A."/>
            <person name="Mamidi S."/>
            <person name="Sreedasyam A."/>
            <person name="Shu S."/>
            <person name="Feldman M."/>
            <person name="Wu J."/>
            <person name="Yu Y."/>
            <person name="Chen C."/>
            <person name="Johnson J."/>
            <person name="Rokhsar D."/>
            <person name="Baxter I."/>
            <person name="Schmutz J."/>
            <person name="Brutnell T."/>
            <person name="Kellogg E."/>
        </authorList>
    </citation>
    <scope>NUCLEOTIDE SEQUENCE [LARGE SCALE GENOMIC DNA]</scope>
</reference>
<dbReference type="GO" id="GO:0005524">
    <property type="term" value="F:ATP binding"/>
    <property type="evidence" value="ECO:0007669"/>
    <property type="project" value="UniProtKB-KW"/>
</dbReference>
<comment type="catalytic activity">
    <reaction evidence="1">
        <text>1D-myo-inositol 1,3,4-trisphosphate + ATP = 1D-myo-inositol 1,3,4,6-tetrakisphosphate + ADP + H(+)</text>
        <dbReference type="Rhea" id="RHEA:20940"/>
        <dbReference type="ChEBI" id="CHEBI:15378"/>
        <dbReference type="ChEBI" id="CHEBI:30616"/>
        <dbReference type="ChEBI" id="CHEBI:57660"/>
        <dbReference type="ChEBI" id="CHEBI:58414"/>
        <dbReference type="ChEBI" id="CHEBI:456216"/>
        <dbReference type="EC" id="2.7.1.159"/>
    </reaction>
</comment>
<dbReference type="GO" id="GO:0047325">
    <property type="term" value="F:inositol-3,4,5,6-tetrakisphosphate 1-kinase activity"/>
    <property type="evidence" value="ECO:0007669"/>
    <property type="project" value="InterPro"/>
</dbReference>
<dbReference type="PANTHER" id="PTHR14217">
    <property type="entry name" value="INOSITOL-TETRAKISPHOSPHATE 1-KINASE"/>
    <property type="match status" value="1"/>
</dbReference>
<organism evidence="15 16">
    <name type="scientific">Setaria viridis</name>
    <name type="common">Green bristlegrass</name>
    <name type="synonym">Setaria italica subsp. viridis</name>
    <dbReference type="NCBI Taxonomy" id="4556"/>
    <lineage>
        <taxon>Eukaryota</taxon>
        <taxon>Viridiplantae</taxon>
        <taxon>Streptophyta</taxon>
        <taxon>Embryophyta</taxon>
        <taxon>Tracheophyta</taxon>
        <taxon>Spermatophyta</taxon>
        <taxon>Magnoliopsida</taxon>
        <taxon>Liliopsida</taxon>
        <taxon>Poales</taxon>
        <taxon>Poaceae</taxon>
        <taxon>PACMAD clade</taxon>
        <taxon>Panicoideae</taxon>
        <taxon>Panicodae</taxon>
        <taxon>Paniceae</taxon>
        <taxon>Cenchrinae</taxon>
        <taxon>Setaria</taxon>
    </lineage>
</organism>
<dbReference type="PANTHER" id="PTHR14217:SF24">
    <property type="entry name" value="INOSITOL-TETRAKISPHOSPHATE 1-KINASE 1"/>
    <property type="match status" value="1"/>
</dbReference>
<evidence type="ECO:0000313" key="15">
    <source>
        <dbReference type="EMBL" id="TKV92980.1"/>
    </source>
</evidence>
<dbReference type="Gramene" id="TKV92980">
    <property type="protein sequence ID" value="TKV92980"/>
    <property type="gene ID" value="SEVIR_9G197000v2"/>
</dbReference>
<accession>A0A4U6SW17</accession>
<dbReference type="GO" id="GO:0052726">
    <property type="term" value="F:inositol-1,3,4-trisphosphate 5-kinase activity"/>
    <property type="evidence" value="ECO:0007669"/>
    <property type="project" value="InterPro"/>
</dbReference>
<evidence type="ECO:0000256" key="3">
    <source>
        <dbReference type="ARBA" id="ARBA00001946"/>
    </source>
</evidence>
<dbReference type="GO" id="GO:0032957">
    <property type="term" value="P:inositol trisphosphate metabolic process"/>
    <property type="evidence" value="ECO:0007669"/>
    <property type="project" value="InterPro"/>
</dbReference>
<keyword evidence="10" id="KW-0067">ATP-binding</keyword>
<dbReference type="Pfam" id="PF17927">
    <property type="entry name" value="Ins134_P3_kin_N"/>
    <property type="match status" value="1"/>
</dbReference>
<dbReference type="GO" id="GO:0052725">
    <property type="term" value="F:inositol-1,3,4-trisphosphate 6-kinase activity"/>
    <property type="evidence" value="ECO:0007669"/>
    <property type="project" value="InterPro"/>
</dbReference>
<keyword evidence="6" id="KW-0808">Transferase</keyword>
<keyword evidence="11" id="KW-0460">Magnesium</keyword>
<dbReference type="Gene3D" id="3.30.470.20">
    <property type="entry name" value="ATP-grasp fold, B domain"/>
    <property type="match status" value="1"/>
</dbReference>
<sequence length="401" mass="42582">MLLGCGRAHGSARPGGQCTARPPPSSEAAANGRQPVERAESPRAGRFGLTGARRAHGVWPAVGWGPRPLAPVGARASAARPGQLAGARAWARGLARQRGIPELLPPPDEVRGDDGIFSRRVYRRAILDRWRLAMRGMDLVPVDALRPWRSRAHSTSSSTSSTATTDHKLYGDDRRAQLEAFAARHPAVLVVDPPHTIDRLHNRISMLQVVISDLDHAANKDRTFGIPSQVVVYDAAALADSGLLAALRFPLITEPLVADGTAKSHKMSLVYHREGLGKLRPPLEFVNHGGVIFKVYVGGGHVTCVKHRSLPDVSPEDDASAEGSVSFSQGPTVVEEKTLAGSPAGRSEPPSAPVPTLAEAASRTRRRGGGIRGGAAEEGEGGVADPPRRRGSAVDQARRRG</sequence>
<dbReference type="Proteomes" id="UP000298652">
    <property type="component" value="Chromosome 9"/>
</dbReference>
<keyword evidence="9" id="KW-0418">Kinase</keyword>
<keyword evidence="16" id="KW-1185">Reference proteome</keyword>
<dbReference type="InterPro" id="IPR008656">
    <property type="entry name" value="Inositol_tetrakis-P_1-kinase"/>
</dbReference>
<dbReference type="InterPro" id="IPR041429">
    <property type="entry name" value="ITPK1_N"/>
</dbReference>
<dbReference type="EMBL" id="CM016560">
    <property type="protein sequence ID" value="TKV92980.1"/>
    <property type="molecule type" value="Genomic_DNA"/>
</dbReference>
<protein>
    <submittedName>
        <fullName evidence="15">Uncharacterized protein</fullName>
    </submittedName>
</protein>
<dbReference type="GO" id="GO:0005737">
    <property type="term" value="C:cytoplasm"/>
    <property type="evidence" value="ECO:0007669"/>
    <property type="project" value="TreeGrafter"/>
</dbReference>
<evidence type="ECO:0000256" key="10">
    <source>
        <dbReference type="ARBA" id="ARBA00022840"/>
    </source>
</evidence>
<evidence type="ECO:0000256" key="12">
    <source>
        <dbReference type="SAM" id="MobiDB-lite"/>
    </source>
</evidence>
<evidence type="ECO:0000259" key="14">
    <source>
        <dbReference type="Pfam" id="PF17927"/>
    </source>
</evidence>
<evidence type="ECO:0000313" key="16">
    <source>
        <dbReference type="Proteomes" id="UP000298652"/>
    </source>
</evidence>
<name>A0A4U6SW17_SETVI</name>
<dbReference type="AlphaFoldDB" id="A0A4U6SW17"/>
<evidence type="ECO:0000256" key="5">
    <source>
        <dbReference type="ARBA" id="ARBA00011245"/>
    </source>
</evidence>
<feature type="region of interest" description="Disordered" evidence="12">
    <location>
        <begin position="1"/>
        <end position="46"/>
    </location>
</feature>
<evidence type="ECO:0000256" key="1">
    <source>
        <dbReference type="ARBA" id="ARBA00000399"/>
    </source>
</evidence>
<feature type="domain" description="Inositol 1,3,4-trisphosphate 5/6-kinase ATP-grasp" evidence="13">
    <location>
        <begin position="219"/>
        <end position="343"/>
    </location>
</feature>
<evidence type="ECO:0000259" key="13">
    <source>
        <dbReference type="Pfam" id="PF05770"/>
    </source>
</evidence>
<dbReference type="GO" id="GO:0000287">
    <property type="term" value="F:magnesium ion binding"/>
    <property type="evidence" value="ECO:0007669"/>
    <property type="project" value="InterPro"/>
</dbReference>
<keyword evidence="7" id="KW-0479">Metal-binding</keyword>
<comment type="catalytic activity">
    <reaction evidence="2">
        <text>1D-myo-inositol 1,3,4-trisphosphate + ATP = 1D-myo-inositol 1,3,4,5-tetrakisphosphate + ADP + H(+)</text>
        <dbReference type="Rhea" id="RHEA:13253"/>
        <dbReference type="ChEBI" id="CHEBI:15378"/>
        <dbReference type="ChEBI" id="CHEBI:30616"/>
        <dbReference type="ChEBI" id="CHEBI:57895"/>
        <dbReference type="ChEBI" id="CHEBI:58414"/>
        <dbReference type="ChEBI" id="CHEBI:456216"/>
        <dbReference type="EC" id="2.7.1.159"/>
    </reaction>
</comment>
<evidence type="ECO:0000256" key="8">
    <source>
        <dbReference type="ARBA" id="ARBA00022741"/>
    </source>
</evidence>
<dbReference type="Pfam" id="PF05770">
    <property type="entry name" value="Ins134_P3_kin"/>
    <property type="match status" value="1"/>
</dbReference>
<comment type="similarity">
    <text evidence="4">Belongs to the ITPK1 family.</text>
</comment>
<feature type="domain" description="Inositol-tetrakisphosphate 1-kinase N-terminal" evidence="14">
    <location>
        <begin position="134"/>
        <end position="197"/>
    </location>
</feature>
<comment type="subunit">
    <text evidence="5">Monomer.</text>
</comment>
<evidence type="ECO:0000256" key="9">
    <source>
        <dbReference type="ARBA" id="ARBA00022777"/>
    </source>
</evidence>
<comment type="cofactor">
    <cofactor evidence="3">
        <name>Mg(2+)</name>
        <dbReference type="ChEBI" id="CHEBI:18420"/>
    </cofactor>
</comment>
<proteinExistence type="inferred from homology"/>
<gene>
    <name evidence="15" type="ORF">SEVIR_9G197000v2</name>
</gene>
<evidence type="ECO:0000256" key="11">
    <source>
        <dbReference type="ARBA" id="ARBA00022842"/>
    </source>
</evidence>
<evidence type="ECO:0000256" key="2">
    <source>
        <dbReference type="ARBA" id="ARBA00000680"/>
    </source>
</evidence>
<dbReference type="InterPro" id="IPR040464">
    <property type="entry name" value="InsP(3)kin_ATP-grasp"/>
</dbReference>
<dbReference type="FunFam" id="3.30.1490.220:FF:000002">
    <property type="entry name" value="Inositol-tetrakisphosphate 1-kinase"/>
    <property type="match status" value="1"/>
</dbReference>
<feature type="region of interest" description="Disordered" evidence="12">
    <location>
        <begin position="311"/>
        <end position="401"/>
    </location>
</feature>
<evidence type="ECO:0000256" key="7">
    <source>
        <dbReference type="ARBA" id="ARBA00022723"/>
    </source>
</evidence>
<evidence type="ECO:0000256" key="6">
    <source>
        <dbReference type="ARBA" id="ARBA00022679"/>
    </source>
</evidence>
<keyword evidence="8" id="KW-0547">Nucleotide-binding</keyword>
<evidence type="ECO:0000256" key="4">
    <source>
        <dbReference type="ARBA" id="ARBA00009601"/>
    </source>
</evidence>